<dbReference type="FunFam" id="2.60.120.430:FF:000003">
    <property type="entry name" value="FERONIA receptor-like kinase"/>
    <property type="match status" value="1"/>
</dbReference>
<evidence type="ECO:0000259" key="2">
    <source>
        <dbReference type="Pfam" id="PF11721"/>
    </source>
</evidence>
<dbReference type="Pfam" id="PF11721">
    <property type="entry name" value="Malectin"/>
    <property type="match status" value="1"/>
</dbReference>
<dbReference type="InterPro" id="IPR021720">
    <property type="entry name" value="Malectin_dom"/>
</dbReference>
<dbReference type="EMBL" id="VEPZ02001225">
    <property type="protein sequence ID" value="KAE8686100.1"/>
    <property type="molecule type" value="Genomic_DNA"/>
</dbReference>
<dbReference type="PANTHER" id="PTHR34590">
    <property type="entry name" value="OS03G0124300 PROTEIN-RELATED"/>
    <property type="match status" value="1"/>
</dbReference>
<gene>
    <name evidence="3" type="ORF">F3Y22_tig00111085pilonHSYRG00050</name>
</gene>
<dbReference type="GO" id="GO:0004714">
    <property type="term" value="F:transmembrane receptor protein tyrosine kinase activity"/>
    <property type="evidence" value="ECO:0007669"/>
    <property type="project" value="InterPro"/>
</dbReference>
<reference evidence="3" key="1">
    <citation type="submission" date="2019-09" db="EMBL/GenBank/DDBJ databases">
        <title>Draft genome information of white flower Hibiscus syriacus.</title>
        <authorList>
            <person name="Kim Y.-M."/>
        </authorList>
    </citation>
    <scope>NUCLEOTIDE SEQUENCE [LARGE SCALE GENOMIC DNA]</scope>
    <source>
        <strain evidence="3">YM2019G1</strain>
    </source>
</reference>
<organism evidence="3 4">
    <name type="scientific">Hibiscus syriacus</name>
    <name type="common">Rose of Sharon</name>
    <dbReference type="NCBI Taxonomy" id="106335"/>
    <lineage>
        <taxon>Eukaryota</taxon>
        <taxon>Viridiplantae</taxon>
        <taxon>Streptophyta</taxon>
        <taxon>Embryophyta</taxon>
        <taxon>Tracheophyta</taxon>
        <taxon>Spermatophyta</taxon>
        <taxon>Magnoliopsida</taxon>
        <taxon>eudicotyledons</taxon>
        <taxon>Gunneridae</taxon>
        <taxon>Pentapetalae</taxon>
        <taxon>rosids</taxon>
        <taxon>malvids</taxon>
        <taxon>Malvales</taxon>
        <taxon>Malvaceae</taxon>
        <taxon>Malvoideae</taxon>
        <taxon>Hibiscus</taxon>
    </lineage>
</organism>
<sequence>MENSSKTTFCLQNLLFLLLPCLFFFIQYHVVPVTGDVYATPYIPRENIRIDCGSSTSVPSLDGRLWFGDVGAKFIPIEQPNNKNKSSAVKLESQLPSSVDPTPYSTARLSYSEFTYSIPLTAGPKFIRFYFHPTLYPDFADHSNKAFFSVKAGSSILLRNFSALLHARGEPKLVKEYCLYVD</sequence>
<evidence type="ECO:0000256" key="1">
    <source>
        <dbReference type="SAM" id="SignalP"/>
    </source>
</evidence>
<dbReference type="AlphaFoldDB" id="A0A6A2Z3Z1"/>
<accession>A0A6A2Z3Z1</accession>
<feature type="chain" id="PRO_5025499841" description="Malectin domain-containing protein" evidence="1">
    <location>
        <begin position="36"/>
        <end position="182"/>
    </location>
</feature>
<proteinExistence type="predicted"/>
<feature type="signal peptide" evidence="1">
    <location>
        <begin position="1"/>
        <end position="35"/>
    </location>
</feature>
<name>A0A6A2Z3Z1_HIBSY</name>
<keyword evidence="1" id="KW-0732">Signal</keyword>
<comment type="caution">
    <text evidence="3">The sequence shown here is derived from an EMBL/GenBank/DDBJ whole genome shotgun (WGS) entry which is preliminary data.</text>
</comment>
<evidence type="ECO:0000313" key="4">
    <source>
        <dbReference type="Proteomes" id="UP000436088"/>
    </source>
</evidence>
<evidence type="ECO:0000313" key="3">
    <source>
        <dbReference type="EMBL" id="KAE8686100.1"/>
    </source>
</evidence>
<dbReference type="Gene3D" id="2.60.120.430">
    <property type="entry name" value="Galactose-binding lectin"/>
    <property type="match status" value="1"/>
</dbReference>
<dbReference type="PANTHER" id="PTHR34590:SF15">
    <property type="entry name" value="PROTEIN KINASE DOMAIN-CONTAINING PROTEIN"/>
    <property type="match status" value="1"/>
</dbReference>
<protein>
    <recommendedName>
        <fullName evidence="2">Malectin domain-containing protein</fullName>
    </recommendedName>
</protein>
<dbReference type="InterPro" id="IPR045272">
    <property type="entry name" value="ANXUR1/2-like"/>
</dbReference>
<dbReference type="Proteomes" id="UP000436088">
    <property type="component" value="Unassembled WGS sequence"/>
</dbReference>
<keyword evidence="4" id="KW-1185">Reference proteome</keyword>
<feature type="domain" description="Malectin" evidence="2">
    <location>
        <begin position="48"/>
        <end position="173"/>
    </location>
</feature>